<evidence type="ECO:0000259" key="2">
    <source>
        <dbReference type="Pfam" id="PF00849"/>
    </source>
</evidence>
<dbReference type="Proteomes" id="UP000078070">
    <property type="component" value="Chromosome"/>
</dbReference>
<name>A0A1A9F0Z3_9GAMM</name>
<comment type="similarity">
    <text evidence="1">Belongs to the pseudouridine synthase RluA family.</text>
</comment>
<organism evidence="3 4">
    <name type="scientific">Marinobacterium aestuarii</name>
    <dbReference type="NCBI Taxonomy" id="1821621"/>
    <lineage>
        <taxon>Bacteria</taxon>
        <taxon>Pseudomonadati</taxon>
        <taxon>Pseudomonadota</taxon>
        <taxon>Gammaproteobacteria</taxon>
        <taxon>Oceanospirillales</taxon>
        <taxon>Oceanospirillaceae</taxon>
        <taxon>Marinobacterium</taxon>
    </lineage>
</organism>
<dbReference type="PANTHER" id="PTHR21600:SF87">
    <property type="entry name" value="RNA PSEUDOURIDYLATE SYNTHASE DOMAIN-CONTAINING PROTEIN 1"/>
    <property type="match status" value="1"/>
</dbReference>
<dbReference type="KEGG" id="mars:A8C75_14305"/>
<evidence type="ECO:0000313" key="3">
    <source>
        <dbReference type="EMBL" id="ANG63528.1"/>
    </source>
</evidence>
<dbReference type="EMBL" id="CP015839">
    <property type="protein sequence ID" value="ANG63528.1"/>
    <property type="molecule type" value="Genomic_DNA"/>
</dbReference>
<proteinExistence type="inferred from homology"/>
<dbReference type="SUPFAM" id="SSF55120">
    <property type="entry name" value="Pseudouridine synthase"/>
    <property type="match status" value="1"/>
</dbReference>
<dbReference type="Pfam" id="PF00849">
    <property type="entry name" value="PseudoU_synth_2"/>
    <property type="match status" value="1"/>
</dbReference>
<dbReference type="GO" id="GO:0000455">
    <property type="term" value="P:enzyme-directed rRNA pseudouridine synthesis"/>
    <property type="evidence" value="ECO:0007669"/>
    <property type="project" value="TreeGrafter"/>
</dbReference>
<dbReference type="CDD" id="cd02869">
    <property type="entry name" value="PseudoU_synth_RluA_like"/>
    <property type="match status" value="1"/>
</dbReference>
<dbReference type="AlphaFoldDB" id="A0A1A9F0Z3"/>
<dbReference type="GO" id="GO:0003723">
    <property type="term" value="F:RNA binding"/>
    <property type="evidence" value="ECO:0007669"/>
    <property type="project" value="InterPro"/>
</dbReference>
<dbReference type="PANTHER" id="PTHR21600">
    <property type="entry name" value="MITOCHONDRIAL RNA PSEUDOURIDINE SYNTHASE"/>
    <property type="match status" value="1"/>
</dbReference>
<dbReference type="GO" id="GO:0009982">
    <property type="term" value="F:pseudouridine synthase activity"/>
    <property type="evidence" value="ECO:0007669"/>
    <property type="project" value="InterPro"/>
</dbReference>
<dbReference type="InterPro" id="IPR020103">
    <property type="entry name" value="PsdUridine_synth_cat_dom_sf"/>
</dbReference>
<dbReference type="InterPro" id="IPR006145">
    <property type="entry name" value="PsdUridine_synth_RsuA/RluA"/>
</dbReference>
<reference evidence="4" key="1">
    <citation type="submission" date="2016-05" db="EMBL/GenBank/DDBJ databases">
        <authorList>
            <person name="Baek K."/>
            <person name="Yang S.-J."/>
        </authorList>
    </citation>
    <scope>NUCLEOTIDE SEQUENCE [LARGE SCALE GENOMIC DNA]</scope>
    <source>
        <strain evidence="4">ST58-10</strain>
    </source>
</reference>
<accession>A0A1A9F0Z3</accession>
<evidence type="ECO:0000313" key="4">
    <source>
        <dbReference type="Proteomes" id="UP000078070"/>
    </source>
</evidence>
<gene>
    <name evidence="3" type="ORF">A8C75_14305</name>
</gene>
<feature type="domain" description="Pseudouridine synthase RsuA/RluA-like" evidence="2">
    <location>
        <begin position="87"/>
        <end position="221"/>
    </location>
</feature>
<dbReference type="RefSeq" id="WP_067383696.1">
    <property type="nucleotide sequence ID" value="NZ_CP015839.1"/>
</dbReference>
<dbReference type="Gene3D" id="3.30.2350.10">
    <property type="entry name" value="Pseudouridine synthase"/>
    <property type="match status" value="1"/>
</dbReference>
<sequence>MELKRTLPTAVDNALEYLTEATGLPKKRLKDAMNKGAVWLIRGTHERRLRRANNPLKAGDRIELYYDEALLDLKPPQLSPIEDRMGYTLWYKTAGVMSQGTRYGDHMALPRMAELAYGYKREIYTVHRLDRETRGLILLAHNKKMAAILSKLFQDGAVEKGYQAVVLGEAPLEGTVDLALDDKAAITHFTRLEYDAERNTSVLEIRIEHGRTHQIRRHLAHIGHPVMGDPRYGEGNKNREGLLLVAHRLNFICPMRRQPTEFQLPQPFVTKTNS</sequence>
<dbReference type="STRING" id="1821621.A8C75_14305"/>
<keyword evidence="4" id="KW-1185">Reference proteome</keyword>
<protein>
    <recommendedName>
        <fullName evidence="2">Pseudouridine synthase RsuA/RluA-like domain-containing protein</fullName>
    </recommendedName>
</protein>
<evidence type="ECO:0000256" key="1">
    <source>
        <dbReference type="ARBA" id="ARBA00010876"/>
    </source>
</evidence>
<dbReference type="OrthoDB" id="9807829at2"/>
<dbReference type="InterPro" id="IPR050188">
    <property type="entry name" value="RluA_PseudoU_synthase"/>
</dbReference>
<reference evidence="3 4" key="2">
    <citation type="journal article" date="2018" name="Int. J. Syst. Evol. Microbiol.">
        <title>Marinobacterium aestuarii sp. nov., a benzene-degrading marine bacterium isolated from estuary sediment.</title>
        <authorList>
            <person name="Bae S.S."/>
            <person name="Jung J."/>
            <person name="Chung D."/>
            <person name="Baek K."/>
        </authorList>
    </citation>
    <scope>NUCLEOTIDE SEQUENCE [LARGE SCALE GENOMIC DNA]</scope>
    <source>
        <strain evidence="3 4">ST58-10</strain>
    </source>
</reference>
<dbReference type="GO" id="GO:0140098">
    <property type="term" value="F:catalytic activity, acting on RNA"/>
    <property type="evidence" value="ECO:0007669"/>
    <property type="project" value="UniProtKB-ARBA"/>
</dbReference>